<dbReference type="GO" id="GO:0005886">
    <property type="term" value="C:plasma membrane"/>
    <property type="evidence" value="ECO:0007669"/>
    <property type="project" value="TreeGrafter"/>
</dbReference>
<keyword evidence="4 5" id="KW-0472">Membrane</keyword>
<comment type="subcellular location">
    <subcellularLocation>
        <location evidence="1">Membrane</location>
        <topology evidence="1">Multi-pass membrane protein</topology>
    </subcellularLocation>
</comment>
<dbReference type="AlphaFoldDB" id="A0A8C4SCR5"/>
<dbReference type="RefSeq" id="XP_028668808.1">
    <property type="nucleotide sequence ID" value="XM_028812975.2"/>
</dbReference>
<reference evidence="8" key="1">
    <citation type="submission" date="2021-06" db="EMBL/GenBank/DDBJ databases">
        <authorList>
            <consortium name="Wellcome Sanger Institute Data Sharing"/>
        </authorList>
    </citation>
    <scope>NUCLEOTIDE SEQUENCE [LARGE SCALE GENOMIC DNA]</scope>
</reference>
<feature type="transmembrane region" description="Helical" evidence="5">
    <location>
        <begin position="448"/>
        <end position="468"/>
    </location>
</feature>
<evidence type="ECO:0000313" key="9">
    <source>
        <dbReference type="Proteomes" id="UP000694620"/>
    </source>
</evidence>
<evidence type="ECO:0000313" key="8">
    <source>
        <dbReference type="Ensembl" id="ENSECRP00000014930.1"/>
    </source>
</evidence>
<evidence type="ECO:0000256" key="2">
    <source>
        <dbReference type="ARBA" id="ARBA00022692"/>
    </source>
</evidence>
<evidence type="ECO:0000259" key="7">
    <source>
        <dbReference type="PROSITE" id="PS50259"/>
    </source>
</evidence>
<dbReference type="GeneID" id="114660339"/>
<dbReference type="GO" id="GO:0004930">
    <property type="term" value="F:G protein-coupled receptor activity"/>
    <property type="evidence" value="ECO:0007669"/>
    <property type="project" value="InterPro"/>
</dbReference>
<dbReference type="Proteomes" id="UP000694620">
    <property type="component" value="Chromosome 11"/>
</dbReference>
<evidence type="ECO:0000256" key="3">
    <source>
        <dbReference type="ARBA" id="ARBA00022989"/>
    </source>
</evidence>
<feature type="transmembrane region" description="Helical" evidence="5">
    <location>
        <begin position="596"/>
        <end position="618"/>
    </location>
</feature>
<dbReference type="PANTHER" id="PTHR24061:SF422">
    <property type="entry name" value="G-PROTEIN COUPLED RECEPTORS FAMILY 3 PROFILE DOMAIN-CONTAINING PROTEIN"/>
    <property type="match status" value="1"/>
</dbReference>
<reference evidence="8" key="3">
    <citation type="submission" date="2025-09" db="UniProtKB">
        <authorList>
            <consortium name="Ensembl"/>
        </authorList>
    </citation>
    <scope>IDENTIFICATION</scope>
</reference>
<feature type="transmembrane region" description="Helical" evidence="5">
    <location>
        <begin position="658"/>
        <end position="687"/>
    </location>
</feature>
<feature type="transmembrane region" description="Helical" evidence="5">
    <location>
        <begin position="480"/>
        <end position="499"/>
    </location>
</feature>
<keyword evidence="3 5" id="KW-1133">Transmembrane helix</keyword>
<accession>A0A8C4SCR5</accession>
<protein>
    <submittedName>
        <fullName evidence="8">Metabotropic glutamate receptor 4-like</fullName>
    </submittedName>
</protein>
<evidence type="ECO:0000256" key="6">
    <source>
        <dbReference type="SAM" id="SignalP"/>
    </source>
</evidence>
<keyword evidence="2 5" id="KW-0812">Transmembrane</keyword>
<dbReference type="PANTHER" id="PTHR24061">
    <property type="entry name" value="CALCIUM-SENSING RECEPTOR-RELATED"/>
    <property type="match status" value="1"/>
</dbReference>
<feature type="signal peptide" evidence="6">
    <location>
        <begin position="1"/>
        <end position="21"/>
    </location>
</feature>
<dbReference type="CDD" id="cd13953">
    <property type="entry name" value="7tm_classC_mGluR-like"/>
    <property type="match status" value="1"/>
</dbReference>
<organism evidence="8 9">
    <name type="scientific">Erpetoichthys calabaricus</name>
    <name type="common">Rope fish</name>
    <name type="synonym">Calamoichthys calabaricus</name>
    <dbReference type="NCBI Taxonomy" id="27687"/>
    <lineage>
        <taxon>Eukaryota</taxon>
        <taxon>Metazoa</taxon>
        <taxon>Chordata</taxon>
        <taxon>Craniata</taxon>
        <taxon>Vertebrata</taxon>
        <taxon>Euteleostomi</taxon>
        <taxon>Actinopterygii</taxon>
        <taxon>Polypteriformes</taxon>
        <taxon>Polypteridae</taxon>
        <taxon>Erpetoichthys</taxon>
    </lineage>
</organism>
<evidence type="ECO:0000256" key="4">
    <source>
        <dbReference type="ARBA" id="ARBA00023136"/>
    </source>
</evidence>
<sequence length="732" mass="82621">MQPLAVICILLALGCSWGIQAEAPPCLLEKPGDFYVIGMFQVCTYINDVEIDQFMNALVNSFAFTLNFIQSDFSGFTLGYKLFTSCGNCLSSVYNCYFDGDCHLYDIPVILYVTQDTLDYLFEFGGGTTKVVMNERTLPSFLPNLVTFSQVAESFFVQNKWDLVGAAYESCNDFAEYGNQNSSNYCNDWKILFSNFQENVNEIKQSIRKNKDNATLYFGDLLDFKELISETGNMQKPFVYCCLETLEDLADVSKSLNGTILIYKEIRVDNGFYSYFKEAFRNLSIFMNSSQVNVTVTCQNDTSDNIEYHLRIPVAMRYVYSFIQILYKAVNNTCLGKMSECQNSTIKFQSSTQNETSLLQNYITVATENVYDFKIYRAVTNKTDMDLTCYNITQTEKLHLCATSCNVSQKMTMVGTCCMHCEACPEGTFSNGTYCVDNTIVHDILICILSPIGILLCFGVFIVFLKYADTPIVKSSGGSIFYCYLTGLIIAFSSSFLFVGKPTDGVCMVGLPLSALGFALCLSSILARSSHILLAFSHTSERPTKFQRYSYIVIIVIGTLGELIICCLWMRLDPLHFQFLPFGQVFTNMGCKCNHMYWYFICFGYLALLCLTSWTLALKSHSLPPSFSESSSISFSMMIFLTIWSCVILIIVSKNEELQAVILGVAISVSSWGFLMCISLPKVYIILFRPERNSQKWISFITLEYCHEVAFKADLKFEAQRSSISTSYGSLE</sequence>
<feature type="chain" id="PRO_5034105303" evidence="6">
    <location>
        <begin position="22"/>
        <end position="732"/>
    </location>
</feature>
<proteinExistence type="predicted"/>
<feature type="transmembrane region" description="Helical" evidence="5">
    <location>
        <begin position="549"/>
        <end position="572"/>
    </location>
</feature>
<keyword evidence="6" id="KW-0732">Signal</keyword>
<reference evidence="8" key="2">
    <citation type="submission" date="2025-08" db="UniProtKB">
        <authorList>
            <consortium name="Ensembl"/>
        </authorList>
    </citation>
    <scope>IDENTIFICATION</scope>
</reference>
<dbReference type="OrthoDB" id="10283509at2759"/>
<evidence type="ECO:0000256" key="5">
    <source>
        <dbReference type="SAM" id="Phobius"/>
    </source>
</evidence>
<dbReference type="InterPro" id="IPR000068">
    <property type="entry name" value="GPCR_3_Ca_sens_rcpt-rel"/>
</dbReference>
<evidence type="ECO:0000256" key="1">
    <source>
        <dbReference type="ARBA" id="ARBA00004141"/>
    </source>
</evidence>
<feature type="transmembrane region" description="Helical" evidence="5">
    <location>
        <begin position="511"/>
        <end position="537"/>
    </location>
</feature>
<gene>
    <name evidence="8" type="primary">LOC114660339</name>
</gene>
<dbReference type="Ensembl" id="ENSECRT00000015192.1">
    <property type="protein sequence ID" value="ENSECRP00000014930.1"/>
    <property type="gene ID" value="ENSECRG00000009962.1"/>
</dbReference>
<dbReference type="Pfam" id="PF00003">
    <property type="entry name" value="7tm_3"/>
    <property type="match status" value="1"/>
</dbReference>
<feature type="domain" description="G-protein coupled receptors family 3 profile" evidence="7">
    <location>
        <begin position="442"/>
        <end position="696"/>
    </location>
</feature>
<name>A0A8C4SCR5_ERPCA</name>
<dbReference type="InterPro" id="IPR017978">
    <property type="entry name" value="GPCR_3_C"/>
</dbReference>
<dbReference type="PROSITE" id="PS50259">
    <property type="entry name" value="G_PROTEIN_RECEP_F3_4"/>
    <property type="match status" value="1"/>
</dbReference>
<feature type="transmembrane region" description="Helical" evidence="5">
    <location>
        <begin position="630"/>
        <end position="652"/>
    </location>
</feature>
<dbReference type="GeneTree" id="ENSGT00940000166171"/>
<keyword evidence="9" id="KW-1185">Reference proteome</keyword>